<comment type="caution">
    <text evidence="2">The sequence shown here is derived from an EMBL/GenBank/DDBJ whole genome shotgun (WGS) entry which is preliminary data.</text>
</comment>
<accession>A0ABR9RSR8</accession>
<name>A0ABR9RSR8_9ACTN</name>
<evidence type="ECO:0000256" key="1">
    <source>
        <dbReference type="SAM" id="MobiDB-lite"/>
    </source>
</evidence>
<dbReference type="EMBL" id="JADCSA010000006">
    <property type="protein sequence ID" value="MBE7324612.1"/>
    <property type="molecule type" value="Genomic_DNA"/>
</dbReference>
<dbReference type="InterPro" id="IPR029044">
    <property type="entry name" value="Nucleotide-diphossugar_trans"/>
</dbReference>
<evidence type="ECO:0008006" key="4">
    <source>
        <dbReference type="Google" id="ProtNLM"/>
    </source>
</evidence>
<evidence type="ECO:0000313" key="3">
    <source>
        <dbReference type="Proteomes" id="UP000756387"/>
    </source>
</evidence>
<gene>
    <name evidence="2" type="ORF">IEQ44_08100</name>
</gene>
<reference evidence="2 3" key="1">
    <citation type="submission" date="2020-10" db="EMBL/GenBank/DDBJ databases">
        <title>Nocardioides sp. isolated from sludge.</title>
        <authorList>
            <person name="Zhang X."/>
        </authorList>
    </citation>
    <scope>NUCLEOTIDE SEQUENCE [LARGE SCALE GENOMIC DNA]</scope>
    <source>
        <strain evidence="2 3">Y6</strain>
    </source>
</reference>
<dbReference type="RefSeq" id="WP_193637937.1">
    <property type="nucleotide sequence ID" value="NZ_JADCSA010000006.1"/>
</dbReference>
<keyword evidence="3" id="KW-1185">Reference proteome</keyword>
<dbReference type="Proteomes" id="UP000756387">
    <property type="component" value="Unassembled WGS sequence"/>
</dbReference>
<feature type="region of interest" description="Disordered" evidence="1">
    <location>
        <begin position="1"/>
        <end position="56"/>
    </location>
</feature>
<dbReference type="SUPFAM" id="SSF53448">
    <property type="entry name" value="Nucleotide-diphospho-sugar transferases"/>
    <property type="match status" value="1"/>
</dbReference>
<evidence type="ECO:0000313" key="2">
    <source>
        <dbReference type="EMBL" id="MBE7324612.1"/>
    </source>
</evidence>
<proteinExistence type="predicted"/>
<sequence>MAWTSRAGGRSRRRRSGPTSDLAAGETTASTASDPGASTDRVASSSGARQRPGPLVDQVRSWAGTTLVLVAEPEALAALPDALSSAESEAGARVVHLWEHDLPATWPADEEPAWQSVLLVTLDRATLRRSAAGMPDPGPVTDLGVWLAGHRQPVTLVPPPGWAPLRHLEARQLTRPGRGALLTLSFGRPVPARQVLQEVARQAVPTSLPDRSPLVTAYVGARPEPGLDPHAQVLDDLTAAVDPDRVVPPDVVVTPGPGSVSATPDVHPILARPPVVVAEPEVAPVDERVHSPRGWRRTPGKGDVDLADLLTHGVVTEQVVRRLRDHRAVRVDAATTTTHDLLALTMAGVPPLVTGQPRGLAPAVAELLVAPPDLDDALAREAWSVKLRRATFDHHSTLVRRHALATSAGVRGVSAGEGASAALPGVSILLATKREHELEGAVARVAAQMGARVELVVATHGFEADPGRLGELLGTAPTLLSFGDDVLFGDVLTAAARAASHDVVMKMDDDDWYSPHTVHDLLMARRCSGADVVGSAAEFVHLEESDETLWRTNASECSTTFVAGGTMLLGRDLLREVGWFRPVRRWVDAQLLERVRASGGTIYRGHGLNYVLRRHGHGHTWAGDPDNFRAPGTLGHSWPGFRPPQEAL</sequence>
<protein>
    <recommendedName>
        <fullName evidence="4">Glycosyltransferase family 2 protein</fullName>
    </recommendedName>
</protein>
<organism evidence="2 3">
    <name type="scientific">Nocardioides malaquae</name>
    <dbReference type="NCBI Taxonomy" id="2773426"/>
    <lineage>
        <taxon>Bacteria</taxon>
        <taxon>Bacillati</taxon>
        <taxon>Actinomycetota</taxon>
        <taxon>Actinomycetes</taxon>
        <taxon>Propionibacteriales</taxon>
        <taxon>Nocardioidaceae</taxon>
        <taxon>Nocardioides</taxon>
    </lineage>
</organism>
<dbReference type="Gene3D" id="3.90.550.10">
    <property type="entry name" value="Spore Coat Polysaccharide Biosynthesis Protein SpsA, Chain A"/>
    <property type="match status" value="1"/>
</dbReference>